<organism evidence="1 2">
    <name type="scientific">Prorocentrum cordatum</name>
    <dbReference type="NCBI Taxonomy" id="2364126"/>
    <lineage>
        <taxon>Eukaryota</taxon>
        <taxon>Sar</taxon>
        <taxon>Alveolata</taxon>
        <taxon>Dinophyceae</taxon>
        <taxon>Prorocentrales</taxon>
        <taxon>Prorocentraceae</taxon>
        <taxon>Prorocentrum</taxon>
    </lineage>
</organism>
<comment type="caution">
    <text evidence="1">The sequence shown here is derived from an EMBL/GenBank/DDBJ whole genome shotgun (WGS) entry which is preliminary data.</text>
</comment>
<accession>A0ABN9PH63</accession>
<keyword evidence="2" id="KW-1185">Reference proteome</keyword>
<gene>
    <name evidence="1" type="ORF">PCOR1329_LOCUS1060</name>
</gene>
<reference evidence="1" key="1">
    <citation type="submission" date="2023-10" db="EMBL/GenBank/DDBJ databases">
        <authorList>
            <person name="Chen Y."/>
            <person name="Shah S."/>
            <person name="Dougan E. K."/>
            <person name="Thang M."/>
            <person name="Chan C."/>
        </authorList>
    </citation>
    <scope>NUCLEOTIDE SEQUENCE [LARGE SCALE GENOMIC DNA]</scope>
</reference>
<name>A0ABN9PH63_9DINO</name>
<evidence type="ECO:0000313" key="2">
    <source>
        <dbReference type="Proteomes" id="UP001189429"/>
    </source>
</evidence>
<dbReference type="EMBL" id="CAUYUJ010000248">
    <property type="protein sequence ID" value="CAK0789512.1"/>
    <property type="molecule type" value="Genomic_DNA"/>
</dbReference>
<sequence>MYWTAMLAARRGSPTLLAIIRQIVSNVQARYYGPPRGVDHADLYITGRGMLTEVLRRETPRGLRSSCRLHVSQMWKVNIPESKVRETTGRKRVIAEVDEDVHRAMRSCDNCDSYGSLFQRHQVYCSERGPRCQFSVTPLPPAERYASLVVS</sequence>
<dbReference type="Proteomes" id="UP001189429">
    <property type="component" value="Unassembled WGS sequence"/>
</dbReference>
<protein>
    <submittedName>
        <fullName evidence="1">Uncharacterized protein</fullName>
    </submittedName>
</protein>
<evidence type="ECO:0000313" key="1">
    <source>
        <dbReference type="EMBL" id="CAK0789512.1"/>
    </source>
</evidence>
<proteinExistence type="predicted"/>